<accession>A0A1S5RCT0</accession>
<dbReference type="InterPro" id="IPR029052">
    <property type="entry name" value="Metallo-depent_PP-like"/>
</dbReference>
<dbReference type="SUPFAM" id="SSF56300">
    <property type="entry name" value="Metallo-dependent phosphatases"/>
    <property type="match status" value="1"/>
</dbReference>
<reference evidence="1 2" key="1">
    <citation type="journal article" date="2016" name="J. Dairy Sci.">
        <title>Characterization and adsorption of Lactobacillus virulent phage P1.</title>
        <authorList>
            <person name="Chen X."/>
            <person name="Xi Y."/>
            <person name="Zhang H."/>
            <person name="Wang Z."/>
            <person name="Fan M."/>
            <person name="Liu Y."/>
            <person name="Wu W."/>
        </authorList>
    </citation>
    <scope>NUCLEOTIDE SEQUENCE [LARGE SCALE GENOMIC DNA]</scope>
</reference>
<proteinExistence type="predicted"/>
<protein>
    <submittedName>
        <fullName evidence="1">DNA polymerase</fullName>
    </submittedName>
</protein>
<name>A0A1S5RCT0_9CAUD</name>
<evidence type="ECO:0000313" key="2">
    <source>
        <dbReference type="Proteomes" id="UP000222183"/>
    </source>
</evidence>
<keyword evidence="2" id="KW-1185">Reference proteome</keyword>
<dbReference type="Proteomes" id="UP000222183">
    <property type="component" value="Segment"/>
</dbReference>
<dbReference type="EMBL" id="KX223815">
    <property type="protein sequence ID" value="ANO57977.1"/>
    <property type="molecule type" value="Genomic_DNA"/>
</dbReference>
<gene>
    <name evidence="1" type="ORF">LVP1_g048</name>
</gene>
<dbReference type="Gene3D" id="3.60.21.10">
    <property type="match status" value="1"/>
</dbReference>
<evidence type="ECO:0000313" key="1">
    <source>
        <dbReference type="EMBL" id="ANO57977.1"/>
    </source>
</evidence>
<sequence>MATYTDNKGKTHEIDDIGLETASRYKTELQRENGRANWGKVARLLRQDGYDAKQCEGLRQLVKKYQRKTGVLKSSKEQRSLELDHKRNALDKEIDEMLLEKRELQLMRREFNKSRRDYADMELFKRDVKRSLKDGITVVPNELDYPVVKPLSDGSVLIVALSDLHIGAKVDVDGYKYDEDIAKDKLSEYADKVIRYASFSKFGAIYIENLGDSIEGAYMRNNQSYEITMKLSEQINTAIKLVSEFVVNIAKNTGIPVIYSGILGNHDRANGNKKDNLPDDGFSTVLNEAIKLIAEQTSYDITVKEPDKATEDHLSVNGNNIKFVHGDLHNLSKAETLATASQFDSMLYDAILGGHFHSMSIREESGLVIQSGSVIGPTSYSERLHYRASRSQVMLDVSSDGTVTPLPVIL</sequence>
<organism evidence="1 2">
    <name type="scientific">Lactobacillus phage P1</name>
    <dbReference type="NCBI Taxonomy" id="1846168"/>
    <lineage>
        <taxon>Viruses</taxon>
        <taxon>Duplodnaviria</taxon>
        <taxon>Heunggongvirae</taxon>
        <taxon>Uroviricota</taxon>
        <taxon>Caudoviricetes</taxon>
        <taxon>Tybeckvirinae</taxon>
        <taxon>Maenadvirus</taxon>
        <taxon>Maenadvirus P1</taxon>
    </lineage>
</organism>